<comment type="caution">
    <text evidence="6">The sequence shown here is derived from an EMBL/GenBank/DDBJ whole genome shotgun (WGS) entry which is preliminary data.</text>
</comment>
<proteinExistence type="inferred from homology"/>
<dbReference type="GO" id="GO:0005524">
    <property type="term" value="F:ATP binding"/>
    <property type="evidence" value="ECO:0007669"/>
    <property type="project" value="UniProtKB-KW"/>
</dbReference>
<keyword evidence="3" id="KW-0547">Nucleotide-binding</keyword>
<organism evidence="6 7">
    <name type="scientific">Candidatus Marithioploca araucensis</name>
    <dbReference type="NCBI Taxonomy" id="70273"/>
    <lineage>
        <taxon>Bacteria</taxon>
        <taxon>Pseudomonadati</taxon>
        <taxon>Pseudomonadota</taxon>
        <taxon>Gammaproteobacteria</taxon>
        <taxon>Thiotrichales</taxon>
        <taxon>Thiotrichaceae</taxon>
        <taxon>Candidatus Marithioploca</taxon>
    </lineage>
</organism>
<dbReference type="CDD" id="cd03230">
    <property type="entry name" value="ABC_DR_subfamily_A"/>
    <property type="match status" value="1"/>
</dbReference>
<dbReference type="InterPro" id="IPR003439">
    <property type="entry name" value="ABC_transporter-like_ATP-bd"/>
</dbReference>
<dbReference type="EMBL" id="JAUCGM010000448">
    <property type="protein sequence ID" value="MDM8563098.1"/>
    <property type="molecule type" value="Genomic_DNA"/>
</dbReference>
<evidence type="ECO:0000256" key="4">
    <source>
        <dbReference type="ARBA" id="ARBA00022840"/>
    </source>
</evidence>
<sequence>MNSDTLVSVQNLSRFYGDFCAVKNISFDVKRGQILGFLGPNGAGKTTTMQVITGTLAPTMGQISVAGYDILDDPLKAKTAIGYLPEQPPLYKEMLVEEYLRFCAKLHHIPRSDITNAVNKAMEQCGLQKVNRRLIGNLSKGYQQRVGIAQAVIHTPSVVILDEPTIGLDPIQIREIRHLIRQLGEEHSVILSSHILQEVQAVCNHVQIINEGELIFNDTINGLLSQMQSTHLQIALRRPPYIQHLKQIKGVEAVEVLENNRFYIQHTATESPAEALVEKAVAGNWGLYELIPEHRSLEQVFMTLTGANEVSPDSLLENGDIDNATLKKGEGTLEKKNGVTLEKMNRATVKVNSTVEGA</sequence>
<dbReference type="PANTHER" id="PTHR43335:SF4">
    <property type="entry name" value="ABC TRANSPORTER, ATP-BINDING PROTEIN"/>
    <property type="match status" value="1"/>
</dbReference>
<dbReference type="PANTHER" id="PTHR43335">
    <property type="entry name" value="ABC TRANSPORTER, ATP-BINDING PROTEIN"/>
    <property type="match status" value="1"/>
</dbReference>
<dbReference type="Gene3D" id="3.40.50.300">
    <property type="entry name" value="P-loop containing nucleotide triphosphate hydrolases"/>
    <property type="match status" value="1"/>
</dbReference>
<feature type="domain" description="ABC transporter" evidence="5">
    <location>
        <begin position="7"/>
        <end position="236"/>
    </location>
</feature>
<dbReference type="Proteomes" id="UP001171945">
    <property type="component" value="Unassembled WGS sequence"/>
</dbReference>
<evidence type="ECO:0000256" key="2">
    <source>
        <dbReference type="ARBA" id="ARBA00022448"/>
    </source>
</evidence>
<evidence type="ECO:0000313" key="6">
    <source>
        <dbReference type="EMBL" id="MDM8563098.1"/>
    </source>
</evidence>
<comment type="similarity">
    <text evidence="1">Belongs to the ABC transporter superfamily.</text>
</comment>
<evidence type="ECO:0000313" key="7">
    <source>
        <dbReference type="Proteomes" id="UP001171945"/>
    </source>
</evidence>
<keyword evidence="7" id="KW-1185">Reference proteome</keyword>
<dbReference type="InterPro" id="IPR003593">
    <property type="entry name" value="AAA+_ATPase"/>
</dbReference>
<accession>A0ABT7VU71</accession>
<keyword evidence="4 6" id="KW-0067">ATP-binding</keyword>
<name>A0ABT7VU71_9GAMM</name>
<dbReference type="SUPFAM" id="SSF52540">
    <property type="entry name" value="P-loop containing nucleoside triphosphate hydrolases"/>
    <property type="match status" value="1"/>
</dbReference>
<keyword evidence="2" id="KW-0813">Transport</keyword>
<dbReference type="InterPro" id="IPR027417">
    <property type="entry name" value="P-loop_NTPase"/>
</dbReference>
<dbReference type="SMART" id="SM00382">
    <property type="entry name" value="AAA"/>
    <property type="match status" value="1"/>
</dbReference>
<evidence type="ECO:0000256" key="1">
    <source>
        <dbReference type="ARBA" id="ARBA00005417"/>
    </source>
</evidence>
<gene>
    <name evidence="6" type="ORF">QUF54_07075</name>
</gene>
<evidence type="ECO:0000259" key="5">
    <source>
        <dbReference type="PROSITE" id="PS50893"/>
    </source>
</evidence>
<dbReference type="Pfam" id="PF00005">
    <property type="entry name" value="ABC_tran"/>
    <property type="match status" value="1"/>
</dbReference>
<protein>
    <submittedName>
        <fullName evidence="6">ATP-binding cassette domain-containing protein</fullName>
    </submittedName>
</protein>
<reference evidence="6" key="1">
    <citation type="submission" date="2023-06" db="EMBL/GenBank/DDBJ databases">
        <title>Uncultivated large filamentous bacteria from sulfidic sediments reveal new species and different genomic features in energy metabolism and defense.</title>
        <authorList>
            <person name="Fonseca A."/>
        </authorList>
    </citation>
    <scope>NUCLEOTIDE SEQUENCE</scope>
    <source>
        <strain evidence="6">HSG4</strain>
    </source>
</reference>
<evidence type="ECO:0000256" key="3">
    <source>
        <dbReference type="ARBA" id="ARBA00022741"/>
    </source>
</evidence>
<dbReference type="PROSITE" id="PS50893">
    <property type="entry name" value="ABC_TRANSPORTER_2"/>
    <property type="match status" value="1"/>
</dbReference>